<keyword evidence="2" id="KW-1185">Reference proteome</keyword>
<name>A0ACC2NQK3_9HYME</name>
<sequence>MLSIHIETSNCRELKVLDVWPPISGRLLTTKLQEAGISNDFFFIKNNGRLVEQDDLVHDGHISLAPKLCGGKGGFGSMLRAIGAQIEKTTNREACRDLSGRRLRDINEEKRLKAWLDKQSERDDEAVERKKRKLAKLCAEPKHEFKDKSYEEQRSSLTERVEDAVEVGFATASTSTKRAADKDAKTNAKKKVKTILDLDEDIDSDDLESSDDDSDAEGKIKKPVTVSCGSKSDSEHSSDASSSNNTCSSKDNESETSVFVAPLAGASTPSHLDDTSR</sequence>
<evidence type="ECO:0000313" key="1">
    <source>
        <dbReference type="EMBL" id="KAJ8673382.1"/>
    </source>
</evidence>
<gene>
    <name evidence="1" type="ORF">QAD02_004644</name>
</gene>
<accession>A0ACC2NQK3</accession>
<protein>
    <submittedName>
        <fullName evidence="1">Uncharacterized protein</fullName>
    </submittedName>
</protein>
<reference evidence="1" key="1">
    <citation type="submission" date="2023-04" db="EMBL/GenBank/DDBJ databases">
        <title>A chromosome-level genome assembly of the parasitoid wasp Eretmocerus hayati.</title>
        <authorList>
            <person name="Zhong Y."/>
            <person name="Liu S."/>
            <person name="Liu Y."/>
        </authorList>
    </citation>
    <scope>NUCLEOTIDE SEQUENCE</scope>
    <source>
        <strain evidence="1">ZJU_SS_LIU_2023</strain>
    </source>
</reference>
<dbReference type="Proteomes" id="UP001239111">
    <property type="component" value="Chromosome 3"/>
</dbReference>
<organism evidence="1 2">
    <name type="scientific">Eretmocerus hayati</name>
    <dbReference type="NCBI Taxonomy" id="131215"/>
    <lineage>
        <taxon>Eukaryota</taxon>
        <taxon>Metazoa</taxon>
        <taxon>Ecdysozoa</taxon>
        <taxon>Arthropoda</taxon>
        <taxon>Hexapoda</taxon>
        <taxon>Insecta</taxon>
        <taxon>Pterygota</taxon>
        <taxon>Neoptera</taxon>
        <taxon>Endopterygota</taxon>
        <taxon>Hymenoptera</taxon>
        <taxon>Apocrita</taxon>
        <taxon>Proctotrupomorpha</taxon>
        <taxon>Chalcidoidea</taxon>
        <taxon>Aphelinidae</taxon>
        <taxon>Aphelininae</taxon>
        <taxon>Eretmocerus</taxon>
    </lineage>
</organism>
<dbReference type="EMBL" id="CM056743">
    <property type="protein sequence ID" value="KAJ8673382.1"/>
    <property type="molecule type" value="Genomic_DNA"/>
</dbReference>
<comment type="caution">
    <text evidence="1">The sequence shown here is derived from an EMBL/GenBank/DDBJ whole genome shotgun (WGS) entry which is preliminary data.</text>
</comment>
<evidence type="ECO:0000313" key="2">
    <source>
        <dbReference type="Proteomes" id="UP001239111"/>
    </source>
</evidence>
<proteinExistence type="predicted"/>